<keyword evidence="3" id="KW-1185">Reference proteome</keyword>
<evidence type="ECO:0008006" key="4">
    <source>
        <dbReference type="Google" id="ProtNLM"/>
    </source>
</evidence>
<evidence type="ECO:0000313" key="2">
    <source>
        <dbReference type="EMBL" id="KIO14426.1"/>
    </source>
</evidence>
<reference evidence="3" key="2">
    <citation type="submission" date="2015-01" db="EMBL/GenBank/DDBJ databases">
        <title>Evolutionary Origins and Diversification of the Mycorrhizal Mutualists.</title>
        <authorList>
            <consortium name="DOE Joint Genome Institute"/>
            <consortium name="Mycorrhizal Genomics Consortium"/>
            <person name="Kohler A."/>
            <person name="Kuo A."/>
            <person name="Nagy L.G."/>
            <person name="Floudas D."/>
            <person name="Copeland A."/>
            <person name="Barry K.W."/>
            <person name="Cichocki N."/>
            <person name="Veneault-Fourrey C."/>
            <person name="LaButti K."/>
            <person name="Lindquist E.A."/>
            <person name="Lipzen A."/>
            <person name="Lundell T."/>
            <person name="Morin E."/>
            <person name="Murat C."/>
            <person name="Riley R."/>
            <person name="Ohm R."/>
            <person name="Sun H."/>
            <person name="Tunlid A."/>
            <person name="Henrissat B."/>
            <person name="Grigoriev I.V."/>
            <person name="Hibbett D.S."/>
            <person name="Martin F."/>
        </authorList>
    </citation>
    <scope>NUCLEOTIDE SEQUENCE [LARGE SCALE GENOMIC DNA]</scope>
    <source>
        <strain evidence="3">Marx 270</strain>
    </source>
</reference>
<feature type="signal peptide" evidence="1">
    <location>
        <begin position="1"/>
        <end position="25"/>
    </location>
</feature>
<gene>
    <name evidence="2" type="ORF">M404DRAFT_992678</name>
</gene>
<keyword evidence="1" id="KW-0732">Signal</keyword>
<dbReference type="InParanoid" id="A0A0C3PY22"/>
<sequence>MEHGIGSILVFEYLYFLLQINEGSCDDVEECLILAVKEYQMSGIQATVIDLIAAGLQTHGQNIGALCNVLVDIAKANQMSKKLLK</sequence>
<dbReference type="HOGENOM" id="CLU_144955_1_0_1"/>
<evidence type="ECO:0000256" key="1">
    <source>
        <dbReference type="SAM" id="SignalP"/>
    </source>
</evidence>
<dbReference type="Proteomes" id="UP000054217">
    <property type="component" value="Unassembled WGS sequence"/>
</dbReference>
<proteinExistence type="predicted"/>
<feature type="chain" id="PRO_5002168182" description="MI domain-containing protein" evidence="1">
    <location>
        <begin position="26"/>
        <end position="85"/>
    </location>
</feature>
<name>A0A0C3PY22_PISTI</name>
<organism evidence="2 3">
    <name type="scientific">Pisolithus tinctorius Marx 270</name>
    <dbReference type="NCBI Taxonomy" id="870435"/>
    <lineage>
        <taxon>Eukaryota</taxon>
        <taxon>Fungi</taxon>
        <taxon>Dikarya</taxon>
        <taxon>Basidiomycota</taxon>
        <taxon>Agaricomycotina</taxon>
        <taxon>Agaricomycetes</taxon>
        <taxon>Agaricomycetidae</taxon>
        <taxon>Boletales</taxon>
        <taxon>Sclerodermatineae</taxon>
        <taxon>Pisolithaceae</taxon>
        <taxon>Pisolithus</taxon>
    </lineage>
</organism>
<dbReference type="OrthoDB" id="2662781at2759"/>
<dbReference type="EMBL" id="KN831945">
    <property type="protein sequence ID" value="KIO14426.1"/>
    <property type="molecule type" value="Genomic_DNA"/>
</dbReference>
<accession>A0A0C3PY22</accession>
<reference evidence="2 3" key="1">
    <citation type="submission" date="2014-04" db="EMBL/GenBank/DDBJ databases">
        <authorList>
            <consortium name="DOE Joint Genome Institute"/>
            <person name="Kuo A."/>
            <person name="Kohler A."/>
            <person name="Costa M.D."/>
            <person name="Nagy L.G."/>
            <person name="Floudas D."/>
            <person name="Copeland A."/>
            <person name="Barry K.W."/>
            <person name="Cichocki N."/>
            <person name="Veneault-Fourrey C."/>
            <person name="LaButti K."/>
            <person name="Lindquist E.A."/>
            <person name="Lipzen A."/>
            <person name="Lundell T."/>
            <person name="Morin E."/>
            <person name="Murat C."/>
            <person name="Sun H."/>
            <person name="Tunlid A."/>
            <person name="Henrissat B."/>
            <person name="Grigoriev I.V."/>
            <person name="Hibbett D.S."/>
            <person name="Martin F."/>
            <person name="Nordberg H.P."/>
            <person name="Cantor M.N."/>
            <person name="Hua S.X."/>
        </authorList>
    </citation>
    <scope>NUCLEOTIDE SEQUENCE [LARGE SCALE GENOMIC DNA]</scope>
    <source>
        <strain evidence="2 3">Marx 270</strain>
    </source>
</reference>
<protein>
    <recommendedName>
        <fullName evidence="4">MI domain-containing protein</fullName>
    </recommendedName>
</protein>
<evidence type="ECO:0000313" key="3">
    <source>
        <dbReference type="Proteomes" id="UP000054217"/>
    </source>
</evidence>
<dbReference type="AlphaFoldDB" id="A0A0C3PY22"/>